<sequence length="147" mass="15729">MRRLICTAAIALGLATPALADIETVAAEGSVPEVMDRLESAVEGAGATVFARVDHAKGAASVDLPLEDSQLLIFGNPKLGTLPQQQDARAGLFLPLRVLVYSQDGETKIAWQEPAEMFDDLDIDDDAEFMAKMTQALQKFVDTAKAP</sequence>
<evidence type="ECO:0000256" key="1">
    <source>
        <dbReference type="SAM" id="SignalP"/>
    </source>
</evidence>
<evidence type="ECO:0000259" key="2">
    <source>
        <dbReference type="Pfam" id="PF03625"/>
    </source>
</evidence>
<dbReference type="EMBL" id="FOHO01000004">
    <property type="protein sequence ID" value="SET30021.1"/>
    <property type="molecule type" value="Genomic_DNA"/>
</dbReference>
<reference evidence="3 4" key="1">
    <citation type="submission" date="2016-10" db="EMBL/GenBank/DDBJ databases">
        <authorList>
            <person name="de Groot N.N."/>
        </authorList>
    </citation>
    <scope>NUCLEOTIDE SEQUENCE [LARGE SCALE GENOMIC DNA]</scope>
    <source>
        <strain evidence="3 4">DSM 17862</strain>
    </source>
</reference>
<evidence type="ECO:0000313" key="3">
    <source>
        <dbReference type="EMBL" id="SET30021.1"/>
    </source>
</evidence>
<feature type="domain" description="DUF302" evidence="2">
    <location>
        <begin position="53"/>
        <end position="114"/>
    </location>
</feature>
<feature type="chain" id="PRO_5011709545" evidence="1">
    <location>
        <begin position="21"/>
        <end position="147"/>
    </location>
</feature>
<keyword evidence="4" id="KW-1185">Reference proteome</keyword>
<dbReference type="Gene3D" id="3.30.310.70">
    <property type="entry name" value="TT1751-like domain"/>
    <property type="match status" value="1"/>
</dbReference>
<organism evidence="3 4">
    <name type="scientific">Paracoccus homiensis</name>
    <dbReference type="NCBI Taxonomy" id="364199"/>
    <lineage>
        <taxon>Bacteria</taxon>
        <taxon>Pseudomonadati</taxon>
        <taxon>Pseudomonadota</taxon>
        <taxon>Alphaproteobacteria</taxon>
        <taxon>Rhodobacterales</taxon>
        <taxon>Paracoccaceae</taxon>
        <taxon>Paracoccus</taxon>
    </lineage>
</organism>
<accession>A0A1I0DEM7</accession>
<feature type="signal peptide" evidence="1">
    <location>
        <begin position="1"/>
        <end position="20"/>
    </location>
</feature>
<dbReference type="STRING" id="364199.SAMN04489858_10494"/>
<dbReference type="InterPro" id="IPR035923">
    <property type="entry name" value="TT1751-like_sf"/>
</dbReference>
<dbReference type="Pfam" id="PF03625">
    <property type="entry name" value="DUF302"/>
    <property type="match status" value="1"/>
</dbReference>
<evidence type="ECO:0000313" key="4">
    <source>
        <dbReference type="Proteomes" id="UP000199180"/>
    </source>
</evidence>
<protein>
    <submittedName>
        <fullName evidence="3">Uncharacterized conserved protein, DUF302 family</fullName>
    </submittedName>
</protein>
<dbReference type="OrthoDB" id="9799367at2"/>
<proteinExistence type="predicted"/>
<gene>
    <name evidence="3" type="ORF">SAMN04489858_10494</name>
</gene>
<dbReference type="CDD" id="cd14797">
    <property type="entry name" value="DUF302"/>
    <property type="match status" value="1"/>
</dbReference>
<dbReference type="PANTHER" id="PTHR38342:SF2">
    <property type="entry name" value="INNER MEMBRANE OR EXPORTED"/>
    <property type="match status" value="1"/>
</dbReference>
<dbReference type="PANTHER" id="PTHR38342">
    <property type="entry name" value="SLR5037 PROTEIN"/>
    <property type="match status" value="1"/>
</dbReference>
<dbReference type="RefSeq" id="WP_090733699.1">
    <property type="nucleotide sequence ID" value="NZ_FOHO01000004.1"/>
</dbReference>
<name>A0A1I0DEM7_9RHOB</name>
<dbReference type="Proteomes" id="UP000199180">
    <property type="component" value="Unassembled WGS sequence"/>
</dbReference>
<dbReference type="InterPro" id="IPR005180">
    <property type="entry name" value="DUF302"/>
</dbReference>
<dbReference type="SUPFAM" id="SSF103247">
    <property type="entry name" value="TT1751-like"/>
    <property type="match status" value="1"/>
</dbReference>
<dbReference type="AlphaFoldDB" id="A0A1I0DEM7"/>
<keyword evidence="1" id="KW-0732">Signal</keyword>